<sequence length="415" mass="46675">MESQYPLPPPVVPVAVPIHDNQDRGDIPVAVAHARPSLATANESQKNSNYRLPSSRRNNGALAPVTERQIQQLVDQGYTRGHAASLARTIRNFPLRIWVVDNSGSMQHTDGHRFVETGRKGEVKVVGCSRWNELKDCVVYHAQMAAALEAPTTFRMLNDPACGPNSQQFGIAESSLDGLVLQEEVDRAIAIMKSAQPGGVTPLVRHIEEIRQSVLELEPALREDGCRVAVILATDGLPTDERGYGGAGIQQLFVEALRGLEGLPVWVVIRLCTDEEEVVNFYNNLDGQLELSLEVLDDFLEESKEVHEHNPWLNYALPLHRLREMGYHDRLFDLLDERRLTSEELREFCSVLLVDNDTSVELPDPSADWGKFSRAVKNLLENQQGQWNPISKKVSPWIDVKSMDKTYGNKRWSFW</sequence>
<dbReference type="Proteomes" id="UP001530315">
    <property type="component" value="Unassembled WGS sequence"/>
</dbReference>
<evidence type="ECO:0000313" key="3">
    <source>
        <dbReference type="Proteomes" id="UP001530315"/>
    </source>
</evidence>
<proteinExistence type="predicted"/>
<dbReference type="EMBL" id="JALLAZ020001846">
    <property type="protein sequence ID" value="KAL3761701.1"/>
    <property type="molecule type" value="Genomic_DNA"/>
</dbReference>
<dbReference type="InterPro" id="IPR036465">
    <property type="entry name" value="vWFA_dom_sf"/>
</dbReference>
<gene>
    <name evidence="2" type="ORF">ACHAW5_004265</name>
</gene>
<evidence type="ECO:0008006" key="4">
    <source>
        <dbReference type="Google" id="ProtNLM"/>
    </source>
</evidence>
<organism evidence="2 3">
    <name type="scientific">Stephanodiscus triporus</name>
    <dbReference type="NCBI Taxonomy" id="2934178"/>
    <lineage>
        <taxon>Eukaryota</taxon>
        <taxon>Sar</taxon>
        <taxon>Stramenopiles</taxon>
        <taxon>Ochrophyta</taxon>
        <taxon>Bacillariophyta</taxon>
        <taxon>Coscinodiscophyceae</taxon>
        <taxon>Thalassiosirophycidae</taxon>
        <taxon>Stephanodiscales</taxon>
        <taxon>Stephanodiscaceae</taxon>
        <taxon>Stephanodiscus</taxon>
    </lineage>
</organism>
<comment type="caution">
    <text evidence="2">The sequence shown here is derived from an EMBL/GenBank/DDBJ whole genome shotgun (WGS) entry which is preliminary data.</text>
</comment>
<dbReference type="AlphaFoldDB" id="A0ABD3MCB5"/>
<evidence type="ECO:0000313" key="2">
    <source>
        <dbReference type="EMBL" id="KAL3761701.1"/>
    </source>
</evidence>
<dbReference type="SUPFAM" id="SSF53300">
    <property type="entry name" value="vWA-like"/>
    <property type="match status" value="1"/>
</dbReference>
<evidence type="ECO:0000256" key="1">
    <source>
        <dbReference type="SAM" id="MobiDB-lite"/>
    </source>
</evidence>
<keyword evidence="3" id="KW-1185">Reference proteome</keyword>
<protein>
    <recommendedName>
        <fullName evidence="4">VWFA domain-containing protein</fullName>
    </recommendedName>
</protein>
<reference evidence="2 3" key="1">
    <citation type="submission" date="2024-10" db="EMBL/GenBank/DDBJ databases">
        <title>Updated reference genomes for cyclostephanoid diatoms.</title>
        <authorList>
            <person name="Roberts W.R."/>
            <person name="Alverson A.J."/>
        </authorList>
    </citation>
    <scope>NUCLEOTIDE SEQUENCE [LARGE SCALE GENOMIC DNA]</scope>
    <source>
        <strain evidence="2 3">AJA276-08</strain>
    </source>
</reference>
<feature type="compositionally biased region" description="Polar residues" evidence="1">
    <location>
        <begin position="39"/>
        <end position="58"/>
    </location>
</feature>
<feature type="region of interest" description="Disordered" evidence="1">
    <location>
        <begin position="38"/>
        <end position="59"/>
    </location>
</feature>
<accession>A0ABD3MCB5</accession>
<name>A0ABD3MCB5_9STRA</name>